<dbReference type="EnsemblMetazoa" id="BGLB035944-RA">
    <property type="protein sequence ID" value="BGLB035944-PA"/>
    <property type="gene ID" value="BGLB035944"/>
</dbReference>
<keyword evidence="1" id="KW-0472">Membrane</keyword>
<organism evidence="2 3">
    <name type="scientific">Biomphalaria glabrata</name>
    <name type="common">Bloodfluke planorb</name>
    <name type="synonym">Freshwater snail</name>
    <dbReference type="NCBI Taxonomy" id="6526"/>
    <lineage>
        <taxon>Eukaryota</taxon>
        <taxon>Metazoa</taxon>
        <taxon>Spiralia</taxon>
        <taxon>Lophotrochozoa</taxon>
        <taxon>Mollusca</taxon>
        <taxon>Gastropoda</taxon>
        <taxon>Heterobranchia</taxon>
        <taxon>Euthyneura</taxon>
        <taxon>Panpulmonata</taxon>
        <taxon>Hygrophila</taxon>
        <taxon>Lymnaeoidea</taxon>
        <taxon>Planorbidae</taxon>
        <taxon>Biomphalaria</taxon>
    </lineage>
</organism>
<keyword evidence="1" id="KW-1133">Transmembrane helix</keyword>
<feature type="transmembrane region" description="Helical" evidence="1">
    <location>
        <begin position="7"/>
        <end position="26"/>
    </location>
</feature>
<gene>
    <name evidence="2" type="primary">106065393</name>
</gene>
<dbReference type="VEuPathDB" id="VectorBase:BGLB035944"/>
<dbReference type="STRING" id="6526.A0A2C9LXB4"/>
<dbReference type="KEGG" id="bgt:106065393"/>
<keyword evidence="1" id="KW-0812">Transmembrane</keyword>
<dbReference type="VEuPathDB" id="VectorBase:BGLAX_050719"/>
<protein>
    <submittedName>
        <fullName evidence="2">Uncharacterized protein</fullName>
    </submittedName>
</protein>
<evidence type="ECO:0000313" key="2">
    <source>
        <dbReference type="EnsemblMetazoa" id="BGLB035944-PA"/>
    </source>
</evidence>
<evidence type="ECO:0000256" key="1">
    <source>
        <dbReference type="SAM" id="Phobius"/>
    </source>
</evidence>
<dbReference type="OrthoDB" id="6064973at2759"/>
<evidence type="ECO:0000313" key="3">
    <source>
        <dbReference type="Proteomes" id="UP000076420"/>
    </source>
</evidence>
<name>A0A2C9LXB4_BIOGL</name>
<dbReference type="Proteomes" id="UP000076420">
    <property type="component" value="Unassembled WGS sequence"/>
</dbReference>
<proteinExistence type="predicted"/>
<dbReference type="PROSITE" id="PS51257">
    <property type="entry name" value="PROKAR_LIPOPROTEIN"/>
    <property type="match status" value="1"/>
</dbReference>
<sequence length="534" mass="60033">MARIDLVIWPVLFITFTLLSCMLNGITTLQNITTPPTPPPPPTSVPSVKSSDNLFQVNGIFPEYTVTANSGPERSECGIGALMPWADKLYMVSYLSVPNAGSGTGLYTIYANGTMVKIADHRSTFANRILHRQTSQIIIGAWVIDMFGNVRTFKDLLDVRVASTAEHLTKPETMVYMLGMDGPLWECDVTTLDCSQLFDLVKTLDIPASQGEQPHFKASHTMNGRLVVASNTFELNDFKGLQHGGRLAEWKGPGTNWTILAHTAFVEVTGRRNFGQVIYALGWDNKSVILKVYEGEETEYNYWQTYRLPKASHAFDHLWQTEWPRIREVETERYLMDMHGMFYELSPLGWAGSTWGIRPISQHLRVIPDFTSFRGFLVLGGNQVSSIMDNNVVTGQSQSNLWFGKTDDLWSFGKPQGWGAVWRTEDVVKGSTSDPFLMTGFDKKVLHVILHDDNVLSAVIQVEVDVTGAAGHSQYEKWLQFKQLQMASGDQSAYQIVTFPEGFSVHWIRLVLANCYTNSAFDNTCKLTAYFHYT</sequence>
<reference evidence="2" key="1">
    <citation type="submission" date="2020-05" db="UniProtKB">
        <authorList>
            <consortium name="EnsemblMetazoa"/>
        </authorList>
    </citation>
    <scope>IDENTIFICATION</scope>
    <source>
        <strain evidence="2">BB02</strain>
    </source>
</reference>
<accession>A0A2C9LXB4</accession>
<dbReference type="AlphaFoldDB" id="A0A2C9LXB4"/>